<feature type="non-terminal residue" evidence="2">
    <location>
        <position position="118"/>
    </location>
</feature>
<reference evidence="3" key="1">
    <citation type="submission" date="2021-01" db="EMBL/GenBank/DDBJ databases">
        <title>Caligus Genome Assembly.</title>
        <authorList>
            <person name="Gallardo-Escarate C."/>
        </authorList>
    </citation>
    <scope>NUCLEOTIDE SEQUENCE [LARGE SCALE GENOMIC DNA]</scope>
</reference>
<dbReference type="PANTHER" id="PTHR32344">
    <property type="entry name" value="U1-TYPE DOMAIN-CONTAINING PROTEIN"/>
    <property type="match status" value="1"/>
</dbReference>
<dbReference type="SUPFAM" id="SSF57667">
    <property type="entry name" value="beta-beta-alpha zinc fingers"/>
    <property type="match status" value="1"/>
</dbReference>
<evidence type="ECO:0000313" key="3">
    <source>
        <dbReference type="Proteomes" id="UP000595437"/>
    </source>
</evidence>
<keyword evidence="3" id="KW-1185">Reference proteome</keyword>
<dbReference type="InterPro" id="IPR033375">
    <property type="entry name" value="Cggbp1"/>
</dbReference>
<proteinExistence type="predicted"/>
<dbReference type="Proteomes" id="UP000595437">
    <property type="component" value="Chromosome 2"/>
</dbReference>
<evidence type="ECO:0008006" key="4">
    <source>
        <dbReference type="Google" id="ProtNLM"/>
    </source>
</evidence>
<feature type="compositionally biased region" description="Basic residues" evidence="1">
    <location>
        <begin position="54"/>
        <end position="65"/>
    </location>
</feature>
<dbReference type="GO" id="GO:0003690">
    <property type="term" value="F:double-stranded DNA binding"/>
    <property type="evidence" value="ECO:0007669"/>
    <property type="project" value="InterPro"/>
</dbReference>
<dbReference type="GO" id="GO:0005634">
    <property type="term" value="C:nucleus"/>
    <property type="evidence" value="ECO:0007669"/>
    <property type="project" value="InterPro"/>
</dbReference>
<sequence>MSGSSLQHKWLQQLSLSNDDIKFVDMKTAFCRHCESSFESRQKGQVKQHIESAKHKKNMQLKTKRSSSQAQLEDVFERSAKKSKSFDLNKKLCQALLAANIPWHKLQVPMFRQFLEEH</sequence>
<organism evidence="2 3">
    <name type="scientific">Caligus rogercresseyi</name>
    <name type="common">Sea louse</name>
    <dbReference type="NCBI Taxonomy" id="217165"/>
    <lineage>
        <taxon>Eukaryota</taxon>
        <taxon>Metazoa</taxon>
        <taxon>Ecdysozoa</taxon>
        <taxon>Arthropoda</taxon>
        <taxon>Crustacea</taxon>
        <taxon>Multicrustacea</taxon>
        <taxon>Hexanauplia</taxon>
        <taxon>Copepoda</taxon>
        <taxon>Siphonostomatoida</taxon>
        <taxon>Caligidae</taxon>
        <taxon>Caligus</taxon>
    </lineage>
</organism>
<evidence type="ECO:0000313" key="2">
    <source>
        <dbReference type="EMBL" id="QQP57348.1"/>
    </source>
</evidence>
<accession>A0A7T8QW88</accession>
<dbReference type="GO" id="GO:0006357">
    <property type="term" value="P:regulation of transcription by RNA polymerase II"/>
    <property type="evidence" value="ECO:0007669"/>
    <property type="project" value="InterPro"/>
</dbReference>
<name>A0A7T8QW88_CALRO</name>
<gene>
    <name evidence="2" type="ORF">FKW44_002296</name>
</gene>
<dbReference type="EMBL" id="CP045891">
    <property type="protein sequence ID" value="QQP57348.1"/>
    <property type="molecule type" value="Genomic_DNA"/>
</dbReference>
<evidence type="ECO:0000256" key="1">
    <source>
        <dbReference type="SAM" id="MobiDB-lite"/>
    </source>
</evidence>
<dbReference type="OrthoDB" id="6780653at2759"/>
<dbReference type="PANTHER" id="PTHR32344:SF1">
    <property type="entry name" value="U1-TYPE DOMAIN-CONTAINING PROTEIN"/>
    <property type="match status" value="1"/>
</dbReference>
<feature type="region of interest" description="Disordered" evidence="1">
    <location>
        <begin position="45"/>
        <end position="73"/>
    </location>
</feature>
<dbReference type="InterPro" id="IPR036236">
    <property type="entry name" value="Znf_C2H2_sf"/>
</dbReference>
<protein>
    <recommendedName>
        <fullName evidence="4">CGG triplet repeat-binding protein 1</fullName>
    </recommendedName>
</protein>
<dbReference type="AlphaFoldDB" id="A0A7T8QW88"/>